<name>S3DM19_GLAL2</name>
<dbReference type="PANTHER" id="PTHR35910:SF6">
    <property type="entry name" value="2EXR DOMAIN-CONTAINING PROTEIN"/>
    <property type="match status" value="1"/>
</dbReference>
<proteinExistence type="predicted"/>
<protein>
    <recommendedName>
        <fullName evidence="2">2EXR domain-containing protein</fullName>
    </recommendedName>
</protein>
<evidence type="ECO:0000259" key="2">
    <source>
        <dbReference type="Pfam" id="PF20150"/>
    </source>
</evidence>
<dbReference type="EMBL" id="KE145358">
    <property type="protein sequence ID" value="EPE33116.1"/>
    <property type="molecule type" value="Genomic_DNA"/>
</dbReference>
<feature type="compositionally biased region" description="Basic residues" evidence="1">
    <location>
        <begin position="24"/>
        <end position="38"/>
    </location>
</feature>
<evidence type="ECO:0000256" key="1">
    <source>
        <dbReference type="SAM" id="MobiDB-lite"/>
    </source>
</evidence>
<dbReference type="InterPro" id="IPR045518">
    <property type="entry name" value="2EXR"/>
</dbReference>
<keyword evidence="4" id="KW-1185">Reference proteome</keyword>
<dbReference type="Pfam" id="PF20150">
    <property type="entry name" value="2EXR"/>
    <property type="match status" value="1"/>
</dbReference>
<dbReference type="PANTHER" id="PTHR35910">
    <property type="entry name" value="2EXR DOMAIN-CONTAINING PROTEIN"/>
    <property type="match status" value="1"/>
</dbReference>
<gene>
    <name evidence="3" type="ORF">GLAREA_06128</name>
</gene>
<dbReference type="HOGENOM" id="CLU_050715_0_0_1"/>
<evidence type="ECO:0000313" key="3">
    <source>
        <dbReference type="EMBL" id="EPE33116.1"/>
    </source>
</evidence>
<dbReference type="KEGG" id="glz:GLAREA_06128"/>
<accession>S3DM19</accession>
<dbReference type="GeneID" id="19465182"/>
<dbReference type="OrthoDB" id="3473305at2759"/>
<feature type="domain" description="2EXR" evidence="2">
    <location>
        <begin position="50"/>
        <end position="130"/>
    </location>
</feature>
<dbReference type="RefSeq" id="XP_008079733.1">
    <property type="nucleotide sequence ID" value="XM_008081542.1"/>
</dbReference>
<dbReference type="AlphaFoldDB" id="S3DM19"/>
<sequence length="304" mass="34319">MVQTRSASARAAILGSPPRCVPPKMRKPPKSKNKKVATKQKDPSSPLTSFHLFEKLPLELRAMVWQMTLVPRTVEVNYVPVRGFYSRTITPIALRACPDSRSAVIYAYQMCFGNFIHSPRTPFNFSIDTIYLDNNVENDVTLILTCLKPQEAARIQRIAISEYVDMNWATCIRSEDNTFDLIRQVVPLLPALRSIQLVNDLSLRVEEMNYHEGAGAVKLYDSWPAGLLEDHLRMMNTGGSMCACGHCFDDYTAEEIYEEIGDCPCGDHELEDPTLPDLLGGIEGVKVTSIWGWRPSEPYRLSQF</sequence>
<dbReference type="Proteomes" id="UP000016922">
    <property type="component" value="Unassembled WGS sequence"/>
</dbReference>
<feature type="region of interest" description="Disordered" evidence="1">
    <location>
        <begin position="1"/>
        <end position="46"/>
    </location>
</feature>
<evidence type="ECO:0000313" key="4">
    <source>
        <dbReference type="Proteomes" id="UP000016922"/>
    </source>
</evidence>
<reference evidence="3 4" key="1">
    <citation type="journal article" date="2013" name="BMC Genomics">
        <title>Genomics-driven discovery of the pneumocandin biosynthetic gene cluster in the fungus Glarea lozoyensis.</title>
        <authorList>
            <person name="Chen L."/>
            <person name="Yue Q."/>
            <person name="Zhang X."/>
            <person name="Xiang M."/>
            <person name="Wang C."/>
            <person name="Li S."/>
            <person name="Che Y."/>
            <person name="Ortiz-Lopez F.J."/>
            <person name="Bills G.F."/>
            <person name="Liu X."/>
            <person name="An Z."/>
        </authorList>
    </citation>
    <scope>NUCLEOTIDE SEQUENCE [LARGE SCALE GENOMIC DNA]</scope>
    <source>
        <strain evidence="4">ATCC 20868 / MF5171</strain>
    </source>
</reference>
<organism evidence="3 4">
    <name type="scientific">Glarea lozoyensis (strain ATCC 20868 / MF5171)</name>
    <dbReference type="NCBI Taxonomy" id="1116229"/>
    <lineage>
        <taxon>Eukaryota</taxon>
        <taxon>Fungi</taxon>
        <taxon>Dikarya</taxon>
        <taxon>Ascomycota</taxon>
        <taxon>Pezizomycotina</taxon>
        <taxon>Leotiomycetes</taxon>
        <taxon>Helotiales</taxon>
        <taxon>Helotiaceae</taxon>
        <taxon>Glarea</taxon>
    </lineage>
</organism>